<proteinExistence type="predicted"/>
<accession>A0AAV9STG9</accession>
<organism evidence="2 3">
    <name type="scientific">Colletotrichum tabaci</name>
    <dbReference type="NCBI Taxonomy" id="1209068"/>
    <lineage>
        <taxon>Eukaryota</taxon>
        <taxon>Fungi</taxon>
        <taxon>Dikarya</taxon>
        <taxon>Ascomycota</taxon>
        <taxon>Pezizomycotina</taxon>
        <taxon>Sordariomycetes</taxon>
        <taxon>Hypocreomycetidae</taxon>
        <taxon>Glomerellales</taxon>
        <taxon>Glomerellaceae</taxon>
        <taxon>Colletotrichum</taxon>
        <taxon>Colletotrichum destructivum species complex</taxon>
    </lineage>
</organism>
<evidence type="ECO:0000313" key="2">
    <source>
        <dbReference type="EMBL" id="KAK6206294.1"/>
    </source>
</evidence>
<reference evidence="2 3" key="1">
    <citation type="submission" date="2023-04" db="EMBL/GenBank/DDBJ databases">
        <title>Colletotrichum tabacum stain YC1 causing leaf anthracnose on Nicotiana tabacum(L.) cv.</title>
        <authorList>
            <person name="Ji Z."/>
            <person name="Wang M."/>
            <person name="Zhang J."/>
            <person name="Wang N."/>
            <person name="Zhou Z."/>
        </authorList>
    </citation>
    <scope>NUCLEOTIDE SEQUENCE [LARGE SCALE GENOMIC DNA]</scope>
    <source>
        <strain evidence="2 3">YC1</strain>
    </source>
</reference>
<dbReference type="EMBL" id="JASAOK010000056">
    <property type="protein sequence ID" value="KAK6206294.1"/>
    <property type="molecule type" value="Genomic_DNA"/>
</dbReference>
<keyword evidence="3" id="KW-1185">Reference proteome</keyword>
<protein>
    <submittedName>
        <fullName evidence="2">Uncharacterized protein</fullName>
    </submittedName>
</protein>
<evidence type="ECO:0000256" key="1">
    <source>
        <dbReference type="SAM" id="MobiDB-lite"/>
    </source>
</evidence>
<name>A0AAV9STG9_9PEZI</name>
<sequence length="100" mass="11337">MYDVGSSGTSNEVNYDDVSPPASPTLHLRQFTRHEALFLMHADCKFPADYHCYLSADDRKSYAQSPVDYVTDLAGYNQVIPEEEPKLPAKLLQIRRLDTT</sequence>
<feature type="compositionally biased region" description="Polar residues" evidence="1">
    <location>
        <begin position="1"/>
        <end position="13"/>
    </location>
</feature>
<gene>
    <name evidence="2" type="ORF">QIS74_13713</name>
</gene>
<dbReference type="Proteomes" id="UP001327957">
    <property type="component" value="Unassembled WGS sequence"/>
</dbReference>
<dbReference type="AlphaFoldDB" id="A0AAV9STG9"/>
<evidence type="ECO:0000313" key="3">
    <source>
        <dbReference type="Proteomes" id="UP001327957"/>
    </source>
</evidence>
<feature type="region of interest" description="Disordered" evidence="1">
    <location>
        <begin position="1"/>
        <end position="21"/>
    </location>
</feature>
<comment type="caution">
    <text evidence="2">The sequence shown here is derived from an EMBL/GenBank/DDBJ whole genome shotgun (WGS) entry which is preliminary data.</text>
</comment>